<evidence type="ECO:0000256" key="2">
    <source>
        <dbReference type="SAM" id="SignalP"/>
    </source>
</evidence>
<protein>
    <recommendedName>
        <fullName evidence="3">GH16 domain-containing protein</fullName>
    </recommendedName>
</protein>
<reference evidence="4" key="2">
    <citation type="submission" date="2020-09" db="EMBL/GenBank/DDBJ databases">
        <authorList>
            <person name="Sun Q."/>
            <person name="Ohkuma M."/>
        </authorList>
    </citation>
    <scope>NUCLEOTIDE SEQUENCE</scope>
    <source>
        <strain evidence="4">JCM 19831</strain>
    </source>
</reference>
<dbReference type="PROSITE" id="PS51257">
    <property type="entry name" value="PROKAR_LIPOPROTEIN"/>
    <property type="match status" value="1"/>
</dbReference>
<dbReference type="Proteomes" id="UP000642070">
    <property type="component" value="Unassembled WGS sequence"/>
</dbReference>
<dbReference type="Pfam" id="PF00722">
    <property type="entry name" value="Glyco_hydro_16"/>
    <property type="match status" value="1"/>
</dbReference>
<dbReference type="InterPro" id="IPR000757">
    <property type="entry name" value="Beta-glucanase-like"/>
</dbReference>
<keyword evidence="5" id="KW-1185">Reference proteome</keyword>
<accession>A0A917WH23</accession>
<dbReference type="AlphaFoldDB" id="A0A917WH23"/>
<dbReference type="SUPFAM" id="SSF49899">
    <property type="entry name" value="Concanavalin A-like lectins/glucanases"/>
    <property type="match status" value="1"/>
</dbReference>
<feature type="compositionally biased region" description="Low complexity" evidence="1">
    <location>
        <begin position="52"/>
        <end position="89"/>
    </location>
</feature>
<feature type="region of interest" description="Disordered" evidence="1">
    <location>
        <begin position="35"/>
        <end position="93"/>
    </location>
</feature>
<dbReference type="EMBL" id="BMPI01000001">
    <property type="protein sequence ID" value="GGM03523.1"/>
    <property type="molecule type" value="Genomic_DNA"/>
</dbReference>
<dbReference type="GO" id="GO:0004553">
    <property type="term" value="F:hydrolase activity, hydrolyzing O-glycosyl compounds"/>
    <property type="evidence" value="ECO:0007669"/>
    <property type="project" value="InterPro"/>
</dbReference>
<proteinExistence type="predicted"/>
<comment type="caution">
    <text evidence="4">The sequence shown here is derived from an EMBL/GenBank/DDBJ whole genome shotgun (WGS) entry which is preliminary data.</text>
</comment>
<dbReference type="InterPro" id="IPR013320">
    <property type="entry name" value="ConA-like_dom_sf"/>
</dbReference>
<sequence length="358" mass="37593">MSRLSTEHRLVTASVATVLAVACLAGCAMAVDSAGAPQPSGTTGAMSTGRVPTGASGSPSAPAASTGPSPAMVASTTGPARPTATRTGPAPAPIGSAVLFDDFSYTGPSDPRFTRVWSVRTGRGGPGVQGASWSPSAITFNGGGAGRTMLMTASTDGTAAKTEHAEIDSTRQRFFDGTYATRIRFTDAPAGPTGAHVYQTFFTITPLARDNDPSYSEMDFEYLPAGGWGDNRRQLDLTTWYTFSESSGKGDSRSAVRAQSYDGWHTLVMQVGAGTVTYFVDGVAVFATDGKYYPRQPMLLCFNIWYIDGEIGPPGAVRSYRQEVDWVYYVGGHVVAPAAVQAQVDAYRAAGRTLVDTL</sequence>
<feature type="domain" description="GH16" evidence="3">
    <location>
        <begin position="31"/>
        <end position="338"/>
    </location>
</feature>
<keyword evidence="2" id="KW-0732">Signal</keyword>
<gene>
    <name evidence="4" type="ORF">GCM10007977_001050</name>
</gene>
<evidence type="ECO:0000259" key="3">
    <source>
        <dbReference type="PROSITE" id="PS51762"/>
    </source>
</evidence>
<dbReference type="CDD" id="cd00413">
    <property type="entry name" value="Glyco_hydrolase_16"/>
    <property type="match status" value="1"/>
</dbReference>
<dbReference type="GO" id="GO:0005975">
    <property type="term" value="P:carbohydrate metabolic process"/>
    <property type="evidence" value="ECO:0007669"/>
    <property type="project" value="InterPro"/>
</dbReference>
<evidence type="ECO:0000313" key="5">
    <source>
        <dbReference type="Proteomes" id="UP000642070"/>
    </source>
</evidence>
<reference evidence="4" key="1">
    <citation type="journal article" date="2014" name="Int. J. Syst. Evol. Microbiol.">
        <title>Complete genome sequence of Corynebacterium casei LMG S-19264T (=DSM 44701T), isolated from a smear-ripened cheese.</title>
        <authorList>
            <consortium name="US DOE Joint Genome Institute (JGI-PGF)"/>
            <person name="Walter F."/>
            <person name="Albersmeier A."/>
            <person name="Kalinowski J."/>
            <person name="Ruckert C."/>
        </authorList>
    </citation>
    <scope>NUCLEOTIDE SEQUENCE</scope>
    <source>
        <strain evidence="4">JCM 19831</strain>
    </source>
</reference>
<evidence type="ECO:0000256" key="1">
    <source>
        <dbReference type="SAM" id="MobiDB-lite"/>
    </source>
</evidence>
<name>A0A917WH23_9ACTN</name>
<evidence type="ECO:0000313" key="4">
    <source>
        <dbReference type="EMBL" id="GGM03523.1"/>
    </source>
</evidence>
<feature type="signal peptide" evidence="2">
    <location>
        <begin position="1"/>
        <end position="30"/>
    </location>
</feature>
<dbReference type="PROSITE" id="PS51762">
    <property type="entry name" value="GH16_2"/>
    <property type="match status" value="1"/>
</dbReference>
<organism evidence="4 5">
    <name type="scientific">Dactylosporangium sucinum</name>
    <dbReference type="NCBI Taxonomy" id="1424081"/>
    <lineage>
        <taxon>Bacteria</taxon>
        <taxon>Bacillati</taxon>
        <taxon>Actinomycetota</taxon>
        <taxon>Actinomycetes</taxon>
        <taxon>Micromonosporales</taxon>
        <taxon>Micromonosporaceae</taxon>
        <taxon>Dactylosporangium</taxon>
    </lineage>
</organism>
<dbReference type="Gene3D" id="2.60.120.200">
    <property type="match status" value="1"/>
</dbReference>
<dbReference type="RefSeq" id="WP_190247662.1">
    <property type="nucleotide sequence ID" value="NZ_BMPI01000001.1"/>
</dbReference>
<feature type="chain" id="PRO_5037916697" description="GH16 domain-containing protein" evidence="2">
    <location>
        <begin position="31"/>
        <end position="358"/>
    </location>
</feature>